<evidence type="ECO:0008006" key="9">
    <source>
        <dbReference type="Google" id="ProtNLM"/>
    </source>
</evidence>
<dbReference type="AlphaFoldDB" id="A0A218ZCQ8"/>
<proteinExistence type="inferred from homology"/>
<evidence type="ECO:0000313" key="8">
    <source>
        <dbReference type="Proteomes" id="UP000242519"/>
    </source>
</evidence>
<dbReference type="OrthoDB" id="2126698at2759"/>
<evidence type="ECO:0000313" key="7">
    <source>
        <dbReference type="EMBL" id="OWP04936.1"/>
    </source>
</evidence>
<dbReference type="GO" id="GO:0015297">
    <property type="term" value="F:antiporter activity"/>
    <property type="evidence" value="ECO:0007669"/>
    <property type="project" value="InterPro"/>
</dbReference>
<dbReference type="PANTHER" id="PTHR11206">
    <property type="entry name" value="MULTIDRUG RESISTANCE PROTEIN"/>
    <property type="match status" value="1"/>
</dbReference>
<protein>
    <recommendedName>
        <fullName evidence="9">MATE efflux family protein</fullName>
    </recommendedName>
</protein>
<dbReference type="Proteomes" id="UP000242519">
    <property type="component" value="Unassembled WGS sequence"/>
</dbReference>
<dbReference type="Pfam" id="PF01554">
    <property type="entry name" value="MatE"/>
    <property type="match status" value="3"/>
</dbReference>
<accession>A0A218ZCQ8</accession>
<sequence>MQNYPYTKISLLLPDEGSNSLLSTYRSMENSPLLCRSASTEFQKNTGKKAQKETTWKKEAKIIATWSAPLIATTLLQRSIIIVSIFAVGRIGTIELGAVTVASATTNMIGNTVIQGLANGLDTLAAQAYGSGKKHLVGLHVQRMIYFIHLCVLPLIILWWKAEEIFVFILKDQQVAYLAGTYLKIMILRFPAYVLFECGKRFFQAQGIFHAATFVVVLAAPFNALIMWLFVWHLGWGFIGAPIAIVITENLMVLLLLLYAWLVDGSQCWGGLTKDAFRNWGPMIRIAVPGMIMYVTEFAAEEVLTLAAAQFGTSQLAAQSVLVTLVQITYIVPLGASIAASIRVANWIGARASGAAKFSAKVVGSSPSGSLVLVDFNARLQAVVFGFVLSSSNTVLLFSLRNQLPYLFTRDPEVVVAVVKSIPIISCMLVFDTMAAFSHGLLRAIGCQGFGSYVNLVAYYVIALPISFSTAFMLDWKIYGLWTGMATGLCLVSTIEFWWLNRSDWDHAVDKATLRNDLG</sequence>
<keyword evidence="8" id="KW-1185">Reference proteome</keyword>
<dbReference type="GO" id="GO:0042910">
    <property type="term" value="F:xenobiotic transmembrane transporter activity"/>
    <property type="evidence" value="ECO:0007669"/>
    <property type="project" value="InterPro"/>
</dbReference>
<dbReference type="STRING" id="503106.A0A218ZCQ8"/>
<keyword evidence="5 6" id="KW-0472">Membrane</keyword>
<dbReference type="FunCoup" id="A0A218ZCQ8">
    <property type="interactions" value="103"/>
</dbReference>
<evidence type="ECO:0000256" key="2">
    <source>
        <dbReference type="ARBA" id="ARBA00010199"/>
    </source>
</evidence>
<organism evidence="7 8">
    <name type="scientific">Diplocarpon coronariae</name>
    <dbReference type="NCBI Taxonomy" id="2795749"/>
    <lineage>
        <taxon>Eukaryota</taxon>
        <taxon>Fungi</taxon>
        <taxon>Dikarya</taxon>
        <taxon>Ascomycota</taxon>
        <taxon>Pezizomycotina</taxon>
        <taxon>Leotiomycetes</taxon>
        <taxon>Helotiales</taxon>
        <taxon>Drepanopezizaceae</taxon>
        <taxon>Diplocarpon</taxon>
    </lineage>
</organism>
<dbReference type="GO" id="GO:0016020">
    <property type="term" value="C:membrane"/>
    <property type="evidence" value="ECO:0007669"/>
    <property type="project" value="UniProtKB-SubCell"/>
</dbReference>
<gene>
    <name evidence="7" type="ORF">B2J93_6982</name>
</gene>
<evidence type="ECO:0000256" key="1">
    <source>
        <dbReference type="ARBA" id="ARBA00004141"/>
    </source>
</evidence>
<evidence type="ECO:0000256" key="3">
    <source>
        <dbReference type="ARBA" id="ARBA00022692"/>
    </source>
</evidence>
<reference evidence="7 8" key="1">
    <citation type="submission" date="2017-04" db="EMBL/GenBank/DDBJ databases">
        <title>Draft genome sequence of Marssonina coronaria NL1: causal agent of apple blotch.</title>
        <authorList>
            <person name="Cheng Q."/>
        </authorList>
    </citation>
    <scope>NUCLEOTIDE SEQUENCE [LARGE SCALE GENOMIC DNA]</scope>
    <source>
        <strain evidence="7 8">NL1</strain>
    </source>
</reference>
<feature type="transmembrane region" description="Helical" evidence="6">
    <location>
        <begin position="236"/>
        <end position="262"/>
    </location>
</feature>
<feature type="transmembrane region" description="Helical" evidence="6">
    <location>
        <begin position="144"/>
        <end position="162"/>
    </location>
</feature>
<feature type="transmembrane region" description="Helical" evidence="6">
    <location>
        <begin position="382"/>
        <end position="401"/>
    </location>
</feature>
<dbReference type="NCBIfam" id="TIGR00797">
    <property type="entry name" value="matE"/>
    <property type="match status" value="1"/>
</dbReference>
<feature type="transmembrane region" description="Helical" evidence="6">
    <location>
        <begin position="320"/>
        <end position="342"/>
    </location>
</feature>
<dbReference type="CDD" id="cd13132">
    <property type="entry name" value="MATE_eukaryotic"/>
    <property type="match status" value="1"/>
</dbReference>
<evidence type="ECO:0000256" key="4">
    <source>
        <dbReference type="ARBA" id="ARBA00022989"/>
    </source>
</evidence>
<feature type="transmembrane region" description="Helical" evidence="6">
    <location>
        <begin position="453"/>
        <end position="473"/>
    </location>
</feature>
<comment type="similarity">
    <text evidence="2">Belongs to the multi antimicrobial extrusion (MATE) (TC 2.A.66.1) family.</text>
</comment>
<feature type="transmembrane region" description="Helical" evidence="6">
    <location>
        <begin position="479"/>
        <end position="500"/>
    </location>
</feature>
<feature type="transmembrane region" description="Helical" evidence="6">
    <location>
        <begin position="283"/>
        <end position="300"/>
    </location>
</feature>
<keyword evidence="4 6" id="KW-1133">Transmembrane helix</keyword>
<evidence type="ECO:0000256" key="5">
    <source>
        <dbReference type="ARBA" id="ARBA00023136"/>
    </source>
</evidence>
<dbReference type="GO" id="GO:1990961">
    <property type="term" value="P:xenobiotic detoxification by transmembrane export across the plasma membrane"/>
    <property type="evidence" value="ECO:0007669"/>
    <property type="project" value="InterPro"/>
</dbReference>
<name>A0A218ZCQ8_9HELO</name>
<feature type="transmembrane region" description="Helical" evidence="6">
    <location>
        <begin position="174"/>
        <end position="196"/>
    </location>
</feature>
<keyword evidence="3 6" id="KW-0812">Transmembrane</keyword>
<dbReference type="InterPro" id="IPR045069">
    <property type="entry name" value="MATE_euk"/>
</dbReference>
<comment type="caution">
    <text evidence="7">The sequence shown here is derived from an EMBL/GenBank/DDBJ whole genome shotgun (WGS) entry which is preliminary data.</text>
</comment>
<evidence type="ECO:0000256" key="6">
    <source>
        <dbReference type="SAM" id="Phobius"/>
    </source>
</evidence>
<feature type="transmembrane region" description="Helical" evidence="6">
    <location>
        <begin position="208"/>
        <end position="230"/>
    </location>
</feature>
<dbReference type="EMBL" id="MZNU01000088">
    <property type="protein sequence ID" value="OWP04936.1"/>
    <property type="molecule type" value="Genomic_DNA"/>
</dbReference>
<dbReference type="InterPro" id="IPR002528">
    <property type="entry name" value="MATE_fam"/>
</dbReference>
<comment type="subcellular location">
    <subcellularLocation>
        <location evidence="1">Membrane</location>
        <topology evidence="1">Multi-pass membrane protein</topology>
    </subcellularLocation>
</comment>
<dbReference type="InParanoid" id="A0A218ZCQ8"/>